<keyword evidence="2" id="KW-1185">Reference proteome</keyword>
<reference evidence="1 2" key="1">
    <citation type="submission" date="2020-08" db="EMBL/GenBank/DDBJ databases">
        <title>Sequencing the genomes of 1000 actinobacteria strains.</title>
        <authorList>
            <person name="Klenk H.-P."/>
        </authorList>
    </citation>
    <scope>NUCLEOTIDE SEQUENCE [LARGE SCALE GENOMIC DNA]</scope>
    <source>
        <strain evidence="1 2">DSM 45507</strain>
    </source>
</reference>
<dbReference type="Proteomes" id="UP000579153">
    <property type="component" value="Unassembled WGS sequence"/>
</dbReference>
<evidence type="ECO:0000313" key="1">
    <source>
        <dbReference type="EMBL" id="MBB5777407.1"/>
    </source>
</evidence>
<sequence length="29" mass="3062">MTVMGFGEEPALASNFGVVHRVVPSCVQV</sequence>
<organism evidence="1 2">
    <name type="scientific">Nonomuraea jabiensis</name>
    <dbReference type="NCBI Taxonomy" id="882448"/>
    <lineage>
        <taxon>Bacteria</taxon>
        <taxon>Bacillati</taxon>
        <taxon>Actinomycetota</taxon>
        <taxon>Actinomycetes</taxon>
        <taxon>Streptosporangiales</taxon>
        <taxon>Streptosporangiaceae</taxon>
        <taxon>Nonomuraea</taxon>
    </lineage>
</organism>
<dbReference type="EMBL" id="JACHMB010000001">
    <property type="protein sequence ID" value="MBB5777407.1"/>
    <property type="molecule type" value="Genomic_DNA"/>
</dbReference>
<comment type="caution">
    <text evidence="1">The sequence shown here is derived from an EMBL/GenBank/DDBJ whole genome shotgun (WGS) entry which is preliminary data.</text>
</comment>
<accession>A0A7W9G523</accession>
<protein>
    <submittedName>
        <fullName evidence="1">Uncharacterized protein</fullName>
    </submittedName>
</protein>
<evidence type="ECO:0000313" key="2">
    <source>
        <dbReference type="Proteomes" id="UP000579153"/>
    </source>
</evidence>
<proteinExistence type="predicted"/>
<name>A0A7W9G523_9ACTN</name>
<gene>
    <name evidence="1" type="ORF">HD596_004163</name>
</gene>
<dbReference type="AlphaFoldDB" id="A0A7W9G523"/>